<evidence type="ECO:0000256" key="1">
    <source>
        <dbReference type="ARBA" id="ARBA00022598"/>
    </source>
</evidence>
<dbReference type="GeneID" id="97989059"/>
<dbReference type="GO" id="GO:0046872">
    <property type="term" value="F:metal ion binding"/>
    <property type="evidence" value="ECO:0007669"/>
    <property type="project" value="InterPro"/>
</dbReference>
<dbReference type="Gene3D" id="3.30.470.20">
    <property type="entry name" value="ATP-grasp fold, B domain"/>
    <property type="match status" value="1"/>
</dbReference>
<dbReference type="InterPro" id="IPR048764">
    <property type="entry name" value="PylC_N"/>
</dbReference>
<evidence type="ECO:0000313" key="7">
    <source>
        <dbReference type="Proteomes" id="UP000260812"/>
    </source>
</evidence>
<comment type="caution">
    <text evidence="6">The sequence shown here is derived from an EMBL/GenBank/DDBJ whole genome shotgun (WGS) entry which is preliminary data.</text>
</comment>
<feature type="domain" description="ATP-grasp" evidence="5">
    <location>
        <begin position="115"/>
        <end position="293"/>
    </location>
</feature>
<dbReference type="AlphaFoldDB" id="A0A3E3HZN4"/>
<dbReference type="EMBL" id="QVLV01000016">
    <property type="protein sequence ID" value="RGE57307.1"/>
    <property type="molecule type" value="Genomic_DNA"/>
</dbReference>
<accession>A0A3E3HZN4</accession>
<evidence type="ECO:0000256" key="4">
    <source>
        <dbReference type="PROSITE-ProRule" id="PRU00409"/>
    </source>
</evidence>
<dbReference type="SUPFAM" id="SSF56059">
    <property type="entry name" value="Glutathione synthetase ATP-binding domain-like"/>
    <property type="match status" value="1"/>
</dbReference>
<keyword evidence="3 4" id="KW-0067">ATP-binding</keyword>
<dbReference type="GO" id="GO:0016874">
    <property type="term" value="F:ligase activity"/>
    <property type="evidence" value="ECO:0007669"/>
    <property type="project" value="UniProtKB-KW"/>
</dbReference>
<name>A0A3E3HZN4_9FIRM</name>
<dbReference type="PANTHER" id="PTHR43585:SF2">
    <property type="entry name" value="ATP-GRASP ENZYME FSQD"/>
    <property type="match status" value="1"/>
</dbReference>
<keyword evidence="1" id="KW-0436">Ligase</keyword>
<protein>
    <submittedName>
        <fullName evidence="6">ATP-grasp domain-containing protein</fullName>
    </submittedName>
</protein>
<evidence type="ECO:0000256" key="3">
    <source>
        <dbReference type="ARBA" id="ARBA00022840"/>
    </source>
</evidence>
<dbReference type="Gene3D" id="3.30.1490.20">
    <property type="entry name" value="ATP-grasp fold, A domain"/>
    <property type="match status" value="1"/>
</dbReference>
<gene>
    <name evidence="6" type="ORF">DXC51_19830</name>
</gene>
<evidence type="ECO:0000256" key="2">
    <source>
        <dbReference type="ARBA" id="ARBA00022741"/>
    </source>
</evidence>
<dbReference type="InterPro" id="IPR011761">
    <property type="entry name" value="ATP-grasp"/>
</dbReference>
<keyword evidence="2 4" id="KW-0547">Nucleotide-binding</keyword>
<organism evidence="6 7">
    <name type="scientific">Eisenbergiella massiliensis</name>
    <dbReference type="NCBI Taxonomy" id="1720294"/>
    <lineage>
        <taxon>Bacteria</taxon>
        <taxon>Bacillati</taxon>
        <taxon>Bacillota</taxon>
        <taxon>Clostridia</taxon>
        <taxon>Lachnospirales</taxon>
        <taxon>Lachnospiraceae</taxon>
        <taxon>Eisenbergiella</taxon>
    </lineage>
</organism>
<dbReference type="InterPro" id="IPR052032">
    <property type="entry name" value="ATP-dep_AA_Ligase"/>
</dbReference>
<dbReference type="Pfam" id="PF02655">
    <property type="entry name" value="ATP-grasp_3"/>
    <property type="match status" value="1"/>
</dbReference>
<dbReference type="RefSeq" id="WP_117545225.1">
    <property type="nucleotide sequence ID" value="NZ_QVLV01000016.1"/>
</dbReference>
<dbReference type="PROSITE" id="PS50975">
    <property type="entry name" value="ATP_GRASP"/>
    <property type="match status" value="1"/>
</dbReference>
<evidence type="ECO:0000313" key="6">
    <source>
        <dbReference type="EMBL" id="RGE57307.1"/>
    </source>
</evidence>
<dbReference type="Pfam" id="PF21360">
    <property type="entry name" value="PylC-like_N"/>
    <property type="match status" value="1"/>
</dbReference>
<proteinExistence type="predicted"/>
<dbReference type="PANTHER" id="PTHR43585">
    <property type="entry name" value="FUMIPYRROLE BIOSYNTHESIS PROTEIN C"/>
    <property type="match status" value="1"/>
</dbReference>
<sequence length="321" mass="36093">MINILILSAGTRNKVVQYFRKELEGKGRVYATDCSELAPAIYEADEAILVPRITEPGYLEKILDICREKEITGVFSLIDPELTMLAEHREEFLAVGTTPIISPAEAVAISFDKYRMFEKLTELGIPTGRCFMDLQEFERAVEKGEIAYPVFVKPAKGSASININKVTCREEVELLCRHNEDMMIQEYMDGTEYGADVYVDMLTGKVTSIFVKEKVKMRAGETDKSVSVKDAKLFGLIKKFVESVGFCGIIDIDIFKVDGTYYISEVNPRFGGGYPHAYACGVNVPAQIIRNLEGAANEENIGDYEENICMMKYNEIMIRKL</sequence>
<dbReference type="Proteomes" id="UP000260812">
    <property type="component" value="Unassembled WGS sequence"/>
</dbReference>
<dbReference type="GO" id="GO:0005524">
    <property type="term" value="F:ATP binding"/>
    <property type="evidence" value="ECO:0007669"/>
    <property type="project" value="UniProtKB-UniRule"/>
</dbReference>
<reference evidence="6" key="1">
    <citation type="submission" date="2018-08" db="EMBL/GenBank/DDBJ databases">
        <title>A genome reference for cultivated species of the human gut microbiota.</title>
        <authorList>
            <person name="Zou Y."/>
            <person name="Xue W."/>
            <person name="Luo G."/>
        </authorList>
    </citation>
    <scope>NUCLEOTIDE SEQUENCE [LARGE SCALE GENOMIC DNA]</scope>
    <source>
        <strain evidence="6">TF05-5AC</strain>
    </source>
</reference>
<dbReference type="InterPro" id="IPR003806">
    <property type="entry name" value="ATP-grasp_PylC-type"/>
</dbReference>
<dbReference type="NCBIfam" id="NF009406">
    <property type="entry name" value="PRK12767.1-5"/>
    <property type="match status" value="1"/>
</dbReference>
<dbReference type="Gene3D" id="3.40.50.20">
    <property type="match status" value="1"/>
</dbReference>
<keyword evidence="7" id="KW-1185">Reference proteome</keyword>
<dbReference type="InterPro" id="IPR013815">
    <property type="entry name" value="ATP_grasp_subdomain_1"/>
</dbReference>
<evidence type="ECO:0000259" key="5">
    <source>
        <dbReference type="PROSITE" id="PS50975"/>
    </source>
</evidence>